<dbReference type="PROSITE" id="PS50109">
    <property type="entry name" value="HIS_KIN"/>
    <property type="match status" value="1"/>
</dbReference>
<dbReference type="AlphaFoldDB" id="A0A4Q9HKT9"/>
<dbReference type="CDD" id="cd00082">
    <property type="entry name" value="HisKA"/>
    <property type="match status" value="1"/>
</dbReference>
<keyword evidence="8 11" id="KW-1133">Transmembrane helix</keyword>
<keyword evidence="9" id="KW-0902">Two-component regulatory system</keyword>
<evidence type="ECO:0000256" key="4">
    <source>
        <dbReference type="ARBA" id="ARBA00022553"/>
    </source>
</evidence>
<evidence type="ECO:0000256" key="2">
    <source>
        <dbReference type="ARBA" id="ARBA00004236"/>
    </source>
</evidence>
<feature type="transmembrane region" description="Helical" evidence="11">
    <location>
        <begin position="39"/>
        <end position="63"/>
    </location>
</feature>
<reference evidence="14 15" key="1">
    <citation type="submission" date="2019-02" db="EMBL/GenBank/DDBJ databases">
        <title>Draft Genome Sequence of Streptomyces sp. AM-2504, identified by 16S rRNA comparative analysis as a Streptomyces Kasugaensis strain.</title>
        <authorList>
            <person name="Napolioni V."/>
            <person name="Giuliodori A.M."/>
            <person name="Spurio R."/>
            <person name="Fabbretti A."/>
        </authorList>
    </citation>
    <scope>NUCLEOTIDE SEQUENCE [LARGE SCALE GENOMIC DNA]</scope>
    <source>
        <strain evidence="14 15">AM-2504</strain>
    </source>
</reference>
<evidence type="ECO:0000256" key="8">
    <source>
        <dbReference type="ARBA" id="ARBA00022989"/>
    </source>
</evidence>
<dbReference type="EC" id="2.7.13.3" evidence="3"/>
<keyword evidence="4" id="KW-0597">Phosphoprotein</keyword>
<dbReference type="SUPFAM" id="SSF158472">
    <property type="entry name" value="HAMP domain-like"/>
    <property type="match status" value="1"/>
</dbReference>
<dbReference type="EMBL" id="SIXH01000542">
    <property type="protein sequence ID" value="TBO55308.1"/>
    <property type="molecule type" value="Genomic_DNA"/>
</dbReference>
<dbReference type="SMART" id="SM00388">
    <property type="entry name" value="HisKA"/>
    <property type="match status" value="1"/>
</dbReference>
<comment type="catalytic activity">
    <reaction evidence="1">
        <text>ATP + protein L-histidine = ADP + protein N-phospho-L-histidine.</text>
        <dbReference type="EC" id="2.7.13.3"/>
    </reaction>
</comment>
<dbReference type="Gene3D" id="1.10.287.130">
    <property type="match status" value="1"/>
</dbReference>
<evidence type="ECO:0000256" key="5">
    <source>
        <dbReference type="ARBA" id="ARBA00022679"/>
    </source>
</evidence>
<dbReference type="PROSITE" id="PS50885">
    <property type="entry name" value="HAMP"/>
    <property type="match status" value="1"/>
</dbReference>
<dbReference type="Pfam" id="PF00512">
    <property type="entry name" value="HisKA"/>
    <property type="match status" value="1"/>
</dbReference>
<dbReference type="Gene3D" id="1.10.8.500">
    <property type="entry name" value="HAMP domain in histidine kinase"/>
    <property type="match status" value="1"/>
</dbReference>
<evidence type="ECO:0000259" key="13">
    <source>
        <dbReference type="PROSITE" id="PS50885"/>
    </source>
</evidence>
<feature type="domain" description="HAMP" evidence="13">
    <location>
        <begin position="348"/>
        <end position="400"/>
    </location>
</feature>
<dbReference type="InterPro" id="IPR003660">
    <property type="entry name" value="HAMP_dom"/>
</dbReference>
<dbReference type="Pfam" id="PF02518">
    <property type="entry name" value="HATPase_c"/>
    <property type="match status" value="1"/>
</dbReference>
<dbReference type="Proteomes" id="UP000292452">
    <property type="component" value="Unassembled WGS sequence"/>
</dbReference>
<dbReference type="CDD" id="cd00075">
    <property type="entry name" value="HATPase"/>
    <property type="match status" value="1"/>
</dbReference>
<dbReference type="PRINTS" id="PR00344">
    <property type="entry name" value="BCTRLSENSOR"/>
</dbReference>
<dbReference type="SUPFAM" id="SSF47384">
    <property type="entry name" value="Homodimeric domain of signal transducing histidine kinase"/>
    <property type="match status" value="1"/>
</dbReference>
<feature type="compositionally biased region" description="Basic residues" evidence="10">
    <location>
        <begin position="15"/>
        <end position="28"/>
    </location>
</feature>
<organism evidence="14 15">
    <name type="scientific">Streptomyces kasugaensis</name>
    <dbReference type="NCBI Taxonomy" id="1946"/>
    <lineage>
        <taxon>Bacteria</taxon>
        <taxon>Bacillati</taxon>
        <taxon>Actinomycetota</taxon>
        <taxon>Actinomycetes</taxon>
        <taxon>Kitasatosporales</taxon>
        <taxon>Streptomycetaceae</taxon>
        <taxon>Streptomyces</taxon>
    </lineage>
</organism>
<keyword evidence="15" id="KW-1185">Reference proteome</keyword>
<sequence length="628" mass="66173">MGPDPNRPGTDPAAKSRRTARRRGRPKPLRREVPLRRSLLLRLLAVSVIVSVCSVAATAYVVVRMTAVAIREEQGQALADDAKAYDALLGYAARHPDWSDVRGTVAALARRTGHRIVLTVRGQPRPVADSDPEPGVPFRPPAKPTAVIDPLAVNPDLLPRAAGDRIDPRAAGPFLLPRDERDDLDALAGRLKTCVERRTGVDVRIEREPSGRPRLLPAGVSATSACPAAALAEPTSTERKALAVLNTLVATCLTHRGESAVALSLDAGGRPVAEGRGADRPQVSSCVASSRAEQLAPYVAPAAQLYVASPGRAATTFFALSPANKARIAGGAALVLLVTVAVTVLAGIRLVRPLRALTAAVQRLAEGDASAQVRVTGGDEIGRLSVAFNSMAGRRAELEQLRKAMVSDVAHELRTPLSNIRGWLEAAEDGVVDNDGNLLASVLEEALLLQHIIDDLRDLAAADAGELRLWKVPVQVADVLAQTANAHRADADAAGVTLTVTADDRTLVDADPVRLRQMAGNLVSNAIRHTPRGGTVTLHSQAADGTVRIDVVDTGAGIAPDELPHVFDRFWRAEKSRSRQTGGSGLGLSIVRKLAETHGGTVTARSTPGVGSVFRLTLPLLPETGDDG</sequence>
<keyword evidence="11" id="KW-0472">Membrane</keyword>
<feature type="domain" description="Histidine kinase" evidence="12">
    <location>
        <begin position="408"/>
        <end position="622"/>
    </location>
</feature>
<dbReference type="InterPro" id="IPR036097">
    <property type="entry name" value="HisK_dim/P_sf"/>
</dbReference>
<dbReference type="GO" id="GO:0005886">
    <property type="term" value="C:plasma membrane"/>
    <property type="evidence" value="ECO:0007669"/>
    <property type="project" value="UniProtKB-SubCell"/>
</dbReference>
<keyword evidence="5" id="KW-0808">Transferase</keyword>
<dbReference type="FunFam" id="3.30.565.10:FF:000006">
    <property type="entry name" value="Sensor histidine kinase WalK"/>
    <property type="match status" value="1"/>
</dbReference>
<accession>A0A4Q9HKT9</accession>
<evidence type="ECO:0000256" key="7">
    <source>
        <dbReference type="ARBA" id="ARBA00022777"/>
    </source>
</evidence>
<feature type="transmembrane region" description="Helical" evidence="11">
    <location>
        <begin position="328"/>
        <end position="348"/>
    </location>
</feature>
<dbReference type="InterPro" id="IPR050736">
    <property type="entry name" value="Sensor_HK_Regulatory"/>
</dbReference>
<dbReference type="Gene3D" id="3.30.565.10">
    <property type="entry name" value="Histidine kinase-like ATPase, C-terminal domain"/>
    <property type="match status" value="1"/>
</dbReference>
<evidence type="ECO:0000256" key="3">
    <source>
        <dbReference type="ARBA" id="ARBA00012438"/>
    </source>
</evidence>
<evidence type="ECO:0000313" key="15">
    <source>
        <dbReference type="Proteomes" id="UP000292452"/>
    </source>
</evidence>
<dbReference type="InterPro" id="IPR004358">
    <property type="entry name" value="Sig_transdc_His_kin-like_C"/>
</dbReference>
<proteinExistence type="predicted"/>
<dbReference type="InterPro" id="IPR005467">
    <property type="entry name" value="His_kinase_dom"/>
</dbReference>
<comment type="subcellular location">
    <subcellularLocation>
        <location evidence="2">Cell membrane</location>
    </subcellularLocation>
</comment>
<dbReference type="SMART" id="SM00304">
    <property type="entry name" value="HAMP"/>
    <property type="match status" value="1"/>
</dbReference>
<evidence type="ECO:0000313" key="14">
    <source>
        <dbReference type="EMBL" id="TBO55308.1"/>
    </source>
</evidence>
<dbReference type="RefSeq" id="WP_131126101.1">
    <property type="nucleotide sequence ID" value="NZ_SIXH01000542.1"/>
</dbReference>
<protein>
    <recommendedName>
        <fullName evidence="3">histidine kinase</fullName>
        <ecNumber evidence="3">2.7.13.3</ecNumber>
    </recommendedName>
</protein>
<dbReference type="InterPro" id="IPR003661">
    <property type="entry name" value="HisK_dim/P_dom"/>
</dbReference>
<dbReference type="PANTHER" id="PTHR43711">
    <property type="entry name" value="TWO-COMPONENT HISTIDINE KINASE"/>
    <property type="match status" value="1"/>
</dbReference>
<evidence type="ECO:0000256" key="6">
    <source>
        <dbReference type="ARBA" id="ARBA00022692"/>
    </source>
</evidence>
<keyword evidence="7 14" id="KW-0418">Kinase</keyword>
<evidence type="ECO:0000256" key="11">
    <source>
        <dbReference type="SAM" id="Phobius"/>
    </source>
</evidence>
<dbReference type="GO" id="GO:0000155">
    <property type="term" value="F:phosphorelay sensor kinase activity"/>
    <property type="evidence" value="ECO:0007669"/>
    <property type="project" value="InterPro"/>
</dbReference>
<name>A0A4Q9HKT9_STRKA</name>
<dbReference type="InterPro" id="IPR003594">
    <property type="entry name" value="HATPase_dom"/>
</dbReference>
<dbReference type="SUPFAM" id="SSF55874">
    <property type="entry name" value="ATPase domain of HSP90 chaperone/DNA topoisomerase II/histidine kinase"/>
    <property type="match status" value="1"/>
</dbReference>
<dbReference type="SMART" id="SM00387">
    <property type="entry name" value="HATPase_c"/>
    <property type="match status" value="1"/>
</dbReference>
<feature type="region of interest" description="Disordered" evidence="10">
    <location>
        <begin position="1"/>
        <end position="29"/>
    </location>
</feature>
<evidence type="ECO:0000256" key="10">
    <source>
        <dbReference type="SAM" id="MobiDB-lite"/>
    </source>
</evidence>
<gene>
    <name evidence="14" type="ORF">EYS09_33965</name>
</gene>
<dbReference type="Pfam" id="PF00672">
    <property type="entry name" value="HAMP"/>
    <property type="match status" value="1"/>
</dbReference>
<evidence type="ECO:0000256" key="9">
    <source>
        <dbReference type="ARBA" id="ARBA00023012"/>
    </source>
</evidence>
<dbReference type="PANTHER" id="PTHR43711:SF1">
    <property type="entry name" value="HISTIDINE KINASE 1"/>
    <property type="match status" value="1"/>
</dbReference>
<dbReference type="InterPro" id="IPR036890">
    <property type="entry name" value="HATPase_C_sf"/>
</dbReference>
<evidence type="ECO:0000259" key="12">
    <source>
        <dbReference type="PROSITE" id="PS50109"/>
    </source>
</evidence>
<keyword evidence="6 11" id="KW-0812">Transmembrane</keyword>
<evidence type="ECO:0000256" key="1">
    <source>
        <dbReference type="ARBA" id="ARBA00000085"/>
    </source>
</evidence>
<comment type="caution">
    <text evidence="14">The sequence shown here is derived from an EMBL/GenBank/DDBJ whole genome shotgun (WGS) entry which is preliminary data.</text>
</comment>
<dbReference type="CDD" id="cd06225">
    <property type="entry name" value="HAMP"/>
    <property type="match status" value="1"/>
</dbReference>